<proteinExistence type="predicted"/>
<dbReference type="KEGG" id="psoj:PHYSODRAFT_256968"/>
<dbReference type="InterPro" id="IPR058256">
    <property type="entry name" value="WLGC"/>
</dbReference>
<dbReference type="SMR" id="G4YS83"/>
<dbReference type="AlphaFoldDB" id="G4YS83"/>
<accession>G4YS83</accession>
<dbReference type="InterPro" id="IPR032675">
    <property type="entry name" value="LRR_dom_sf"/>
</dbReference>
<dbReference type="RefSeq" id="XP_009520072.1">
    <property type="nucleotide sequence ID" value="XM_009521777.1"/>
</dbReference>
<reference evidence="2 3" key="1">
    <citation type="journal article" date="2006" name="Science">
        <title>Phytophthora genome sequences uncover evolutionary origins and mechanisms of pathogenesis.</title>
        <authorList>
            <person name="Tyler B.M."/>
            <person name="Tripathy S."/>
            <person name="Zhang X."/>
            <person name="Dehal P."/>
            <person name="Jiang R.H."/>
            <person name="Aerts A."/>
            <person name="Arredondo F.D."/>
            <person name="Baxter L."/>
            <person name="Bensasson D."/>
            <person name="Beynon J.L."/>
            <person name="Chapman J."/>
            <person name="Damasceno C.M."/>
            <person name="Dorrance A.E."/>
            <person name="Dou D."/>
            <person name="Dickerman A.W."/>
            <person name="Dubchak I.L."/>
            <person name="Garbelotto M."/>
            <person name="Gijzen M."/>
            <person name="Gordon S.G."/>
            <person name="Govers F."/>
            <person name="Grunwald N.J."/>
            <person name="Huang W."/>
            <person name="Ivors K.L."/>
            <person name="Jones R.W."/>
            <person name="Kamoun S."/>
            <person name="Krampis K."/>
            <person name="Lamour K.H."/>
            <person name="Lee M.K."/>
            <person name="McDonald W.H."/>
            <person name="Medina M."/>
            <person name="Meijer H.J."/>
            <person name="Nordberg E.K."/>
            <person name="Maclean D.J."/>
            <person name="Ospina-Giraldo M.D."/>
            <person name="Morris P.F."/>
            <person name="Phuntumart V."/>
            <person name="Putnam N.H."/>
            <person name="Rash S."/>
            <person name="Rose J.K."/>
            <person name="Sakihama Y."/>
            <person name="Salamov A.A."/>
            <person name="Savidor A."/>
            <person name="Scheuring C.F."/>
            <person name="Smith B.M."/>
            <person name="Sobral B.W."/>
            <person name="Terry A."/>
            <person name="Torto-Alalibo T.A."/>
            <person name="Win J."/>
            <person name="Xu Z."/>
            <person name="Zhang H."/>
            <person name="Grigoriev I.V."/>
            <person name="Rokhsar D.S."/>
            <person name="Boore J.L."/>
        </authorList>
    </citation>
    <scope>NUCLEOTIDE SEQUENCE [LARGE SCALE GENOMIC DNA]</scope>
    <source>
        <strain evidence="2 3">P6497</strain>
    </source>
</reference>
<protein>
    <recommendedName>
        <fullName evidence="1">WLGC domain-containing protein</fullName>
    </recommendedName>
</protein>
<keyword evidence="3" id="KW-1185">Reference proteome</keyword>
<dbReference type="Proteomes" id="UP000002640">
    <property type="component" value="Unassembled WGS sequence"/>
</dbReference>
<dbReference type="GeneID" id="20638807"/>
<evidence type="ECO:0000313" key="3">
    <source>
        <dbReference type="Proteomes" id="UP000002640"/>
    </source>
</evidence>
<dbReference type="EMBL" id="JH159152">
    <property type="protein sequence ID" value="EGZ24784.1"/>
    <property type="molecule type" value="Genomic_DNA"/>
</dbReference>
<sequence>MNTGEYDNGNFWLIVEREPVIKLASVCKAQSIYRFYTDLTGFNGVNRKIFGLVLRRSLNEGLPSTLAYGYTAFIAANGLSAAWNIVADNHTAFVEVLIDALFDLAAAVLYPIAVLSYCYYNFSFDRAVYLVNAEVLPDGNFERYARMQADPAQVALFLLNFNSLRISGVLDFILSIGLNLSFCYRFVRVISSQAACATYPECVAYAHVWNTGGQCPCIVMIDGDRAPRTAHEWDYPEDVTDKVRALAGAGRLNGLQLINRQLRRWPDELRRCTDMRTISLIYTSIEEIPTWATEFKMLQHLHLEGKYGSQNLVTLPPDLFSDLPDFTFLHLGNHHNLIALPAFSGTPNLRSMVLAVLLSLTELPSFDRLLNLETMALVHIQRVPAVPDMGPLASLSRLAIFRPNHLCCNGFVAACNLSDSFCLPDLAFHVPAASCLAPNDPRHATAATREIFSKFAPAICQKSAIPFALEALSDFPTAERIAACDGVMYRQSEIPGVTSANGTVGMCYSSRMQVVACNVDELFIRVRRLEIERGVGAPCDPKAEQWLGCTS</sequence>
<evidence type="ECO:0000259" key="1">
    <source>
        <dbReference type="Pfam" id="PF26605"/>
    </source>
</evidence>
<organism evidence="2 3">
    <name type="scientific">Phytophthora sojae (strain P6497)</name>
    <name type="common">Soybean stem and root rot agent</name>
    <name type="synonym">Phytophthora megasperma f. sp. glycines</name>
    <dbReference type="NCBI Taxonomy" id="1094619"/>
    <lineage>
        <taxon>Eukaryota</taxon>
        <taxon>Sar</taxon>
        <taxon>Stramenopiles</taxon>
        <taxon>Oomycota</taxon>
        <taxon>Peronosporomycetes</taxon>
        <taxon>Peronosporales</taxon>
        <taxon>Peronosporaceae</taxon>
        <taxon>Phytophthora</taxon>
    </lineage>
</organism>
<feature type="domain" description="WLGC" evidence="1">
    <location>
        <begin position="480"/>
        <end position="550"/>
    </location>
</feature>
<dbReference type="Pfam" id="PF26605">
    <property type="entry name" value="WLGC"/>
    <property type="match status" value="1"/>
</dbReference>
<name>G4YS83_PHYSP</name>
<dbReference type="SUPFAM" id="SSF52058">
    <property type="entry name" value="L domain-like"/>
    <property type="match status" value="1"/>
</dbReference>
<dbReference type="OMA" id="YRFVRVI"/>
<dbReference type="Gene3D" id="3.80.10.10">
    <property type="entry name" value="Ribonuclease Inhibitor"/>
    <property type="match status" value="1"/>
</dbReference>
<gene>
    <name evidence="2" type="ORF">PHYSODRAFT_256968</name>
</gene>
<evidence type="ECO:0000313" key="2">
    <source>
        <dbReference type="EMBL" id="EGZ24784.1"/>
    </source>
</evidence>
<dbReference type="InParanoid" id="G4YS83"/>